<evidence type="ECO:0000313" key="2">
    <source>
        <dbReference type="Proteomes" id="UP000078534"/>
    </source>
</evidence>
<accession>A0A179SZ12</accession>
<comment type="caution">
    <text evidence="1">The sequence shown here is derived from an EMBL/GenBank/DDBJ whole genome shotgun (WGS) entry which is preliminary data.</text>
</comment>
<dbReference type="RefSeq" id="WP_066330927.1">
    <property type="nucleotide sequence ID" value="NZ_LWSG01000012.1"/>
</dbReference>
<name>A0A179SZ12_9BACI</name>
<gene>
    <name evidence="1" type="ORF">A6K24_03930</name>
</gene>
<dbReference type="AlphaFoldDB" id="A0A179SZ12"/>
<dbReference type="OrthoDB" id="2888103at2"/>
<reference evidence="2" key="1">
    <citation type="submission" date="2016-04" db="EMBL/GenBank/DDBJ databases">
        <authorList>
            <person name="Lyu Z."/>
            <person name="Lyu W."/>
        </authorList>
    </citation>
    <scope>NUCLEOTIDE SEQUENCE [LARGE SCALE GENOMIC DNA]</scope>
    <source>
        <strain evidence="2">C44</strain>
    </source>
</reference>
<dbReference type="Proteomes" id="UP000078534">
    <property type="component" value="Unassembled WGS sequence"/>
</dbReference>
<protein>
    <submittedName>
        <fullName evidence="1">Uncharacterized protein</fullName>
    </submittedName>
</protein>
<organism evidence="1 2">
    <name type="scientific">Metabacillus litoralis</name>
    <dbReference type="NCBI Taxonomy" id="152268"/>
    <lineage>
        <taxon>Bacteria</taxon>
        <taxon>Bacillati</taxon>
        <taxon>Bacillota</taxon>
        <taxon>Bacilli</taxon>
        <taxon>Bacillales</taxon>
        <taxon>Bacillaceae</taxon>
        <taxon>Metabacillus</taxon>
    </lineage>
</organism>
<sequence>MTEQEKVKLIQEISEDIIRISVKDLKGKNNSDHEKAVELLARALYDFSALYLSPQSLHEEALKGTVAKVKIAFNILDRMKKTNVVVTRINN</sequence>
<keyword evidence="2" id="KW-1185">Reference proteome</keyword>
<evidence type="ECO:0000313" key="1">
    <source>
        <dbReference type="EMBL" id="OAS86671.1"/>
    </source>
</evidence>
<dbReference type="EMBL" id="LWSG01000012">
    <property type="protein sequence ID" value="OAS86671.1"/>
    <property type="molecule type" value="Genomic_DNA"/>
</dbReference>
<proteinExistence type="predicted"/>